<keyword evidence="2 3" id="KW-0067">ATP-binding</keyword>
<dbReference type="InterPro" id="IPR003959">
    <property type="entry name" value="ATPase_AAA_core"/>
</dbReference>
<proteinExistence type="inferred from homology"/>
<dbReference type="InterPro" id="IPR027417">
    <property type="entry name" value="P-loop_NTPase"/>
</dbReference>
<dbReference type="FunFam" id="3.40.50.300:FF:001721">
    <property type="entry name" value="AAA family ATPase, putative"/>
    <property type="match status" value="1"/>
</dbReference>
<comment type="caution">
    <text evidence="5">The sequence shown here is derived from an EMBL/GenBank/DDBJ whole genome shotgun (WGS) entry which is preliminary data.</text>
</comment>
<keyword evidence="1 3" id="KW-0547">Nucleotide-binding</keyword>
<dbReference type="Pfam" id="PF17862">
    <property type="entry name" value="AAA_lid_3"/>
    <property type="match status" value="1"/>
</dbReference>
<gene>
    <name evidence="5" type="ORF">ACJ72_08585</name>
</gene>
<feature type="domain" description="AAA+ ATPase" evidence="4">
    <location>
        <begin position="266"/>
        <end position="401"/>
    </location>
</feature>
<reference evidence="5 6" key="1">
    <citation type="submission" date="2015-07" db="EMBL/GenBank/DDBJ databases">
        <title>Emmonsia species relationships and genome sequence.</title>
        <authorList>
            <person name="Cuomo C.A."/>
            <person name="Schwartz I.S."/>
            <person name="Kenyon C."/>
            <person name="de Hoog G.S."/>
            <person name="Govender N.P."/>
            <person name="Botha A."/>
            <person name="Moreno L."/>
            <person name="de Vries M."/>
            <person name="Munoz J.F."/>
            <person name="Stielow J.B."/>
        </authorList>
    </citation>
    <scope>NUCLEOTIDE SEQUENCE [LARGE SCALE GENOMIC DNA]</scope>
    <source>
        <strain evidence="5 6">CBS 136260</strain>
    </source>
</reference>
<dbReference type="Pfam" id="PF00004">
    <property type="entry name" value="AAA"/>
    <property type="match status" value="2"/>
</dbReference>
<protein>
    <recommendedName>
        <fullName evidence="4">AAA+ ATPase domain-containing protein</fullName>
    </recommendedName>
</protein>
<comment type="similarity">
    <text evidence="3">Belongs to the AAA ATPase family.</text>
</comment>
<accession>A0A1B7NKH5</accession>
<evidence type="ECO:0000313" key="5">
    <source>
        <dbReference type="EMBL" id="OAX77120.1"/>
    </source>
</evidence>
<dbReference type="SUPFAM" id="SSF52540">
    <property type="entry name" value="P-loop containing nucleoside triphosphate hydrolases"/>
    <property type="match status" value="2"/>
</dbReference>
<dbReference type="PANTHER" id="PTHR23077:SF27">
    <property type="entry name" value="ATPASE FAMILY GENE 2 PROTEIN HOMOLOG A"/>
    <property type="match status" value="1"/>
</dbReference>
<dbReference type="InterPro" id="IPR003593">
    <property type="entry name" value="AAA+_ATPase"/>
</dbReference>
<evidence type="ECO:0000256" key="1">
    <source>
        <dbReference type="ARBA" id="ARBA00022741"/>
    </source>
</evidence>
<keyword evidence="6" id="KW-1185">Reference proteome</keyword>
<dbReference type="GO" id="GO:0016887">
    <property type="term" value="F:ATP hydrolysis activity"/>
    <property type="evidence" value="ECO:0007669"/>
    <property type="project" value="InterPro"/>
</dbReference>
<evidence type="ECO:0000256" key="2">
    <source>
        <dbReference type="ARBA" id="ARBA00022840"/>
    </source>
</evidence>
<dbReference type="Gene3D" id="1.10.8.60">
    <property type="match status" value="2"/>
</dbReference>
<dbReference type="InterPro" id="IPR003960">
    <property type="entry name" value="ATPase_AAA_CS"/>
</dbReference>
<dbReference type="SMART" id="SM00382">
    <property type="entry name" value="AAA"/>
    <property type="match status" value="1"/>
</dbReference>
<dbReference type="EMBL" id="LGUA01003302">
    <property type="protein sequence ID" value="OAX77120.1"/>
    <property type="molecule type" value="Genomic_DNA"/>
</dbReference>
<dbReference type="OrthoDB" id="27435at2759"/>
<dbReference type="PROSITE" id="PS00674">
    <property type="entry name" value="AAA"/>
    <property type="match status" value="1"/>
</dbReference>
<dbReference type="InterPro" id="IPR041569">
    <property type="entry name" value="AAA_lid_3"/>
</dbReference>
<sequence>MLLSKLGAAGWKKVLTVNSSVLNRNRGDGDVLLRKIFSEALQSQPSLIAIDQLDFLAPKNRPNDTSISSALCEALDTLQDTKVLVAACTRHPNDVDDALRTPHRFGVEIELPVPTAKGREEILVSIRGTSTVPDDNQLAKLAEQTHGYVGADLFSLLQLSCKKAQTRQILQLEQKKPCSSENCTSEQGVFSDTGVPDENMLKIDDLDISLALQETRPTAMREVFLETPKVRWSDIGGLHEIKERLRKAVERPLKFPDRMKRLNISGKKGILLYGPPGCSKTLMVKALATEAGLNFLAVKGAEILSMYVGESERALREIFRKARAASPSIIFFDEIDAIASRRGSGPSQGINVLTTLLNEMDGIEELKNVLVVAATNKPEVLDPALMRPGRLDNILYIGPPDLQARKEILNIWFSKSEVDEDVDIDMLAEMTDGYSGAEMVNICETAADSALDEEEETGQQHKIEWRHFESALNQVPRHISET</sequence>
<dbReference type="AlphaFoldDB" id="A0A1B7NKH5"/>
<dbReference type="InterPro" id="IPR050168">
    <property type="entry name" value="AAA_ATPase_domain"/>
</dbReference>
<dbReference type="Proteomes" id="UP000091918">
    <property type="component" value="Unassembled WGS sequence"/>
</dbReference>
<name>A0A1B7NKH5_9EURO</name>
<dbReference type="GO" id="GO:0005524">
    <property type="term" value="F:ATP binding"/>
    <property type="evidence" value="ECO:0007669"/>
    <property type="project" value="UniProtKB-KW"/>
</dbReference>
<evidence type="ECO:0000256" key="3">
    <source>
        <dbReference type="RuleBase" id="RU003651"/>
    </source>
</evidence>
<dbReference type="STRING" id="1658172.A0A1B7NKH5"/>
<evidence type="ECO:0000313" key="6">
    <source>
        <dbReference type="Proteomes" id="UP000091918"/>
    </source>
</evidence>
<organism evidence="5 6">
    <name type="scientific">Emergomyces africanus</name>
    <dbReference type="NCBI Taxonomy" id="1955775"/>
    <lineage>
        <taxon>Eukaryota</taxon>
        <taxon>Fungi</taxon>
        <taxon>Dikarya</taxon>
        <taxon>Ascomycota</taxon>
        <taxon>Pezizomycotina</taxon>
        <taxon>Eurotiomycetes</taxon>
        <taxon>Eurotiomycetidae</taxon>
        <taxon>Onygenales</taxon>
        <taxon>Ajellomycetaceae</taxon>
        <taxon>Emergomyces</taxon>
    </lineage>
</organism>
<dbReference type="GO" id="GO:0005737">
    <property type="term" value="C:cytoplasm"/>
    <property type="evidence" value="ECO:0007669"/>
    <property type="project" value="TreeGrafter"/>
</dbReference>
<dbReference type="PANTHER" id="PTHR23077">
    <property type="entry name" value="AAA-FAMILY ATPASE"/>
    <property type="match status" value="1"/>
</dbReference>
<dbReference type="CDD" id="cd19511">
    <property type="entry name" value="RecA-like_CDC48_r2-like"/>
    <property type="match status" value="1"/>
</dbReference>
<dbReference type="Gene3D" id="3.40.50.300">
    <property type="entry name" value="P-loop containing nucleotide triphosphate hydrolases"/>
    <property type="match status" value="2"/>
</dbReference>
<evidence type="ECO:0000259" key="4">
    <source>
        <dbReference type="SMART" id="SM00382"/>
    </source>
</evidence>